<organism evidence="1 2">
    <name type="scientific">Solanum tuberosum</name>
    <name type="common">Potato</name>
    <dbReference type="NCBI Taxonomy" id="4113"/>
    <lineage>
        <taxon>Eukaryota</taxon>
        <taxon>Viridiplantae</taxon>
        <taxon>Streptophyta</taxon>
        <taxon>Embryophyta</taxon>
        <taxon>Tracheophyta</taxon>
        <taxon>Spermatophyta</taxon>
        <taxon>Magnoliopsida</taxon>
        <taxon>eudicotyledons</taxon>
        <taxon>Gunneridae</taxon>
        <taxon>Pentapetalae</taxon>
        <taxon>asterids</taxon>
        <taxon>lamiids</taxon>
        <taxon>Solanales</taxon>
        <taxon>Solanaceae</taxon>
        <taxon>Solanoideae</taxon>
        <taxon>Solaneae</taxon>
        <taxon>Solanum</taxon>
    </lineage>
</organism>
<gene>
    <name evidence="1" type="ORF">KY290_021262</name>
</gene>
<dbReference type="SUPFAM" id="SSF56219">
    <property type="entry name" value="DNase I-like"/>
    <property type="match status" value="1"/>
</dbReference>
<comment type="caution">
    <text evidence="1">The sequence shown here is derived from an EMBL/GenBank/DDBJ whole genome shotgun (WGS) entry which is preliminary data.</text>
</comment>
<protein>
    <recommendedName>
        <fullName evidence="3">Endonuclease/exonuclease/phosphatase domain-containing protein</fullName>
    </recommendedName>
</protein>
<accession>A0ABQ7V111</accession>
<dbReference type="InterPro" id="IPR036691">
    <property type="entry name" value="Endo/exonu/phosph_ase_sf"/>
</dbReference>
<evidence type="ECO:0008006" key="3">
    <source>
        <dbReference type="Google" id="ProtNLM"/>
    </source>
</evidence>
<sequence length="111" mass="13101">MKVNIVSWNVRDLTDPRKRLLIKNVLHIWRADVYCFQESKLRGDIRETIKELWANRRVKFAQLEAVFLKASASRLWRQGEARRGVCAYFRQGVARSKRRAKARGDVELAMQ</sequence>
<evidence type="ECO:0000313" key="1">
    <source>
        <dbReference type="EMBL" id="KAH0757769.1"/>
    </source>
</evidence>
<dbReference type="Proteomes" id="UP000826656">
    <property type="component" value="Unassembled WGS sequence"/>
</dbReference>
<dbReference type="EMBL" id="JAIVGD010000015">
    <property type="protein sequence ID" value="KAH0757769.1"/>
    <property type="molecule type" value="Genomic_DNA"/>
</dbReference>
<evidence type="ECO:0000313" key="2">
    <source>
        <dbReference type="Proteomes" id="UP000826656"/>
    </source>
</evidence>
<dbReference type="Gene3D" id="3.60.10.10">
    <property type="entry name" value="Endonuclease/exonuclease/phosphatase"/>
    <property type="match status" value="1"/>
</dbReference>
<name>A0ABQ7V111_SOLTU</name>
<reference evidence="1 2" key="1">
    <citation type="journal article" date="2021" name="bioRxiv">
        <title>Chromosome-scale and haplotype-resolved genome assembly of a tetraploid potato cultivar.</title>
        <authorList>
            <person name="Sun H."/>
            <person name="Jiao W.-B."/>
            <person name="Krause K."/>
            <person name="Campoy J.A."/>
            <person name="Goel M."/>
            <person name="Folz-Donahue K."/>
            <person name="Kukat C."/>
            <person name="Huettel B."/>
            <person name="Schneeberger K."/>
        </authorList>
    </citation>
    <scope>NUCLEOTIDE SEQUENCE [LARGE SCALE GENOMIC DNA]</scope>
    <source>
        <strain evidence="1">SolTubOtavaFocal</strain>
        <tissue evidence="1">Leaves</tissue>
    </source>
</reference>
<keyword evidence="2" id="KW-1185">Reference proteome</keyword>
<proteinExistence type="predicted"/>